<reference evidence="6 7" key="1">
    <citation type="journal article" date="2021" name="BMC Genomics">
        <title>Genome-resolved metagenome and metatranscriptome analyses of thermophilic composting reveal key bacterial players and their metabolic interactions.</title>
        <authorList>
            <person name="Braga L.P.P."/>
            <person name="Pereira R.V."/>
            <person name="Martins L.F."/>
            <person name="Moura L.M.S."/>
            <person name="Sanchez F.B."/>
            <person name="Patane J.S.L."/>
            <person name="da Silva A.M."/>
            <person name="Setubal J.C."/>
        </authorList>
    </citation>
    <scope>NUCLEOTIDE SEQUENCE [LARGE SCALE GENOMIC DNA]</scope>
    <source>
        <strain evidence="6">ZC4RG45</strain>
    </source>
</reference>
<keyword evidence="1" id="KW-0547">Nucleotide-binding</keyword>
<evidence type="ECO:0000259" key="4">
    <source>
        <dbReference type="SMART" id="SM00796"/>
    </source>
</evidence>
<dbReference type="InterPro" id="IPR003778">
    <property type="entry name" value="CT_A_B"/>
</dbReference>
<gene>
    <name evidence="6" type="ORF">DIU77_017155</name>
</gene>
<evidence type="ECO:0000256" key="3">
    <source>
        <dbReference type="ARBA" id="ARBA00022840"/>
    </source>
</evidence>
<dbReference type="PANTHER" id="PTHR43309:SF3">
    <property type="entry name" value="5-OXOPROLINASE SUBUNIT C"/>
    <property type="match status" value="1"/>
</dbReference>
<evidence type="ECO:0000256" key="1">
    <source>
        <dbReference type="ARBA" id="ARBA00022741"/>
    </source>
</evidence>
<dbReference type="Gene3D" id="2.40.100.10">
    <property type="entry name" value="Cyclophilin-like"/>
    <property type="match status" value="2"/>
</dbReference>
<sequence>MRFLPAGSQAVLVEVGGLDEALALFASLRDEPVPGVVELVPAARTVLVRFDPAVIDPAHLVAEIRGRPLVPERVLRDDVVEIPVHYDGEDLVEVARHLGVTEDDVIRKHTRSTWTVAFIGFSPGFAYLAGSDPSLDVPRRAVPRHTVPAGSVGLAGRYSGVYPRSSPGGWQLIGRTDVRMWDLGRAEPALVRPGMRVRFVDAGDAEQACPPGQESRPAQHGDLNRLTRHDLGLDVLATGPLAVLEDLGRPGLLAMGVSGSGAMDRGALGRANRLVGNPHGAAALELSGGGVRLRARGDLVLALAGAPAPLSVHTSDGSFDVSPERPFALDDGEELVVGAPSRGAVSYLGVRGRIAREHVLGSVSTDLLSGIGAPLRPGDFLPVASGPGSAVDPGGVPLPPLPSADDVVEVDVILGPRADWFTATALEVFTTQEWSVTPRSNRVGLRLAGDVPLERAVHRELPSEGTLRGALQVPPNGQPVLFTADHPVTGGYPVIGYVAQRHLDLVSQAPVGCRLRFRPVPSPFGPGELQ</sequence>
<dbReference type="PANTHER" id="PTHR43309">
    <property type="entry name" value="5-OXOPROLINASE SUBUNIT C"/>
    <property type="match status" value="1"/>
</dbReference>
<dbReference type="SUPFAM" id="SSF50891">
    <property type="entry name" value="Cyclophilin-like"/>
    <property type="match status" value="2"/>
</dbReference>
<dbReference type="Pfam" id="PF02626">
    <property type="entry name" value="CT_A_B"/>
    <property type="match status" value="1"/>
</dbReference>
<dbReference type="Gene3D" id="3.30.1360.40">
    <property type="match status" value="1"/>
</dbReference>
<feature type="domain" description="Carboxyltransferase" evidence="4">
    <location>
        <begin position="1"/>
        <end position="191"/>
    </location>
</feature>
<evidence type="ECO:0000313" key="7">
    <source>
        <dbReference type="Proteomes" id="UP000249324"/>
    </source>
</evidence>
<evidence type="ECO:0000259" key="5">
    <source>
        <dbReference type="SMART" id="SM00797"/>
    </source>
</evidence>
<dbReference type="GO" id="GO:0005524">
    <property type="term" value="F:ATP binding"/>
    <property type="evidence" value="ECO:0007669"/>
    <property type="project" value="UniProtKB-KW"/>
</dbReference>
<feature type="domain" description="Carboxyltransferase" evidence="5">
    <location>
        <begin position="254"/>
        <end position="530"/>
    </location>
</feature>
<dbReference type="InterPro" id="IPR052708">
    <property type="entry name" value="PxpC"/>
</dbReference>
<organism evidence="6 7">
    <name type="scientific">Thermocrispum agreste</name>
    <dbReference type="NCBI Taxonomy" id="37925"/>
    <lineage>
        <taxon>Bacteria</taxon>
        <taxon>Bacillati</taxon>
        <taxon>Actinomycetota</taxon>
        <taxon>Actinomycetes</taxon>
        <taxon>Pseudonocardiales</taxon>
        <taxon>Pseudonocardiaceae</taxon>
        <taxon>Thermocrispum</taxon>
    </lineage>
</organism>
<dbReference type="Proteomes" id="UP000249324">
    <property type="component" value="Unassembled WGS sequence"/>
</dbReference>
<dbReference type="InterPro" id="IPR003833">
    <property type="entry name" value="CT_C_D"/>
</dbReference>
<proteinExistence type="predicted"/>
<dbReference type="GO" id="GO:0016787">
    <property type="term" value="F:hydrolase activity"/>
    <property type="evidence" value="ECO:0007669"/>
    <property type="project" value="UniProtKB-KW"/>
</dbReference>
<comment type="caution">
    <text evidence="6">The sequence shown here is derived from an EMBL/GenBank/DDBJ whole genome shotgun (WGS) entry which is preliminary data.</text>
</comment>
<name>A0ABD6FJA5_9PSEU</name>
<evidence type="ECO:0000256" key="2">
    <source>
        <dbReference type="ARBA" id="ARBA00022801"/>
    </source>
</evidence>
<dbReference type="Pfam" id="PF02682">
    <property type="entry name" value="CT_C_D"/>
    <property type="match status" value="1"/>
</dbReference>
<accession>A0ABD6FJA5</accession>
<dbReference type="SMART" id="SM00797">
    <property type="entry name" value="AHS2"/>
    <property type="match status" value="1"/>
</dbReference>
<keyword evidence="2" id="KW-0378">Hydrolase</keyword>
<dbReference type="InterPro" id="IPR029000">
    <property type="entry name" value="Cyclophilin-like_dom_sf"/>
</dbReference>
<dbReference type="EMBL" id="QGUI02000315">
    <property type="protein sequence ID" value="MFO7193973.1"/>
    <property type="molecule type" value="Genomic_DNA"/>
</dbReference>
<protein>
    <submittedName>
        <fullName evidence="6">Carboxyltransferase domain-containing protein</fullName>
    </submittedName>
</protein>
<dbReference type="SUPFAM" id="SSF160467">
    <property type="entry name" value="PH0987 N-terminal domain-like"/>
    <property type="match status" value="1"/>
</dbReference>
<keyword evidence="3" id="KW-0067">ATP-binding</keyword>
<evidence type="ECO:0000313" key="6">
    <source>
        <dbReference type="EMBL" id="MFO7193973.1"/>
    </source>
</evidence>
<dbReference type="AlphaFoldDB" id="A0ABD6FJA5"/>
<dbReference type="SMART" id="SM00796">
    <property type="entry name" value="AHS1"/>
    <property type="match status" value="1"/>
</dbReference>